<dbReference type="PANTHER" id="PTHR40590:SF1">
    <property type="entry name" value="CYTOPLASMIC PROTEIN"/>
    <property type="match status" value="1"/>
</dbReference>
<proteinExistence type="predicted"/>
<dbReference type="CDD" id="cd14789">
    <property type="entry name" value="Tiki"/>
    <property type="match status" value="1"/>
</dbReference>
<reference evidence="1" key="1">
    <citation type="journal article" date="2014" name="Int. J. Syst. Evol. Microbiol.">
        <title>Complete genome sequence of Corynebacterium casei LMG S-19264T (=DSM 44701T), isolated from a smear-ripened cheese.</title>
        <authorList>
            <consortium name="US DOE Joint Genome Institute (JGI-PGF)"/>
            <person name="Walter F."/>
            <person name="Albersmeier A."/>
            <person name="Kalinowski J."/>
            <person name="Ruckert C."/>
        </authorList>
    </citation>
    <scope>NUCLEOTIDE SEQUENCE</scope>
    <source>
        <strain evidence="1">CGMCC 1.15763</strain>
    </source>
</reference>
<dbReference type="InterPro" id="IPR002816">
    <property type="entry name" value="TraB/PrgY/GumN_fam"/>
</dbReference>
<organism evidence="1 2">
    <name type="scientific">Polaribacter pacificus</name>
    <dbReference type="NCBI Taxonomy" id="1775173"/>
    <lineage>
        <taxon>Bacteria</taxon>
        <taxon>Pseudomonadati</taxon>
        <taxon>Bacteroidota</taxon>
        <taxon>Flavobacteriia</taxon>
        <taxon>Flavobacteriales</taxon>
        <taxon>Flavobacteriaceae</taxon>
    </lineage>
</organism>
<name>A0A917MDV2_9FLAO</name>
<reference evidence="1" key="2">
    <citation type="submission" date="2020-09" db="EMBL/GenBank/DDBJ databases">
        <authorList>
            <person name="Sun Q."/>
            <person name="Zhou Y."/>
        </authorList>
    </citation>
    <scope>NUCLEOTIDE SEQUENCE</scope>
    <source>
        <strain evidence="1">CGMCC 1.15763</strain>
    </source>
</reference>
<evidence type="ECO:0000313" key="1">
    <source>
        <dbReference type="EMBL" id="GGG97840.1"/>
    </source>
</evidence>
<dbReference type="EMBL" id="BMJW01000002">
    <property type="protein sequence ID" value="GGG97840.1"/>
    <property type="molecule type" value="Genomic_DNA"/>
</dbReference>
<gene>
    <name evidence="1" type="ORF">GCM10011416_14850</name>
</gene>
<dbReference type="AlphaFoldDB" id="A0A917MDV2"/>
<dbReference type="InterPro" id="IPR047111">
    <property type="entry name" value="YbaP-like"/>
</dbReference>
<dbReference type="Proteomes" id="UP000633278">
    <property type="component" value="Unassembled WGS sequence"/>
</dbReference>
<dbReference type="Pfam" id="PF01963">
    <property type="entry name" value="TraB_PrgY_gumN"/>
    <property type="match status" value="1"/>
</dbReference>
<dbReference type="PANTHER" id="PTHR40590">
    <property type="entry name" value="CYTOPLASMIC PROTEIN-RELATED"/>
    <property type="match status" value="1"/>
</dbReference>
<accession>A0A917MDV2</accession>
<protein>
    <submittedName>
        <fullName evidence="1">GumN protein</fullName>
    </submittedName>
</protein>
<sequence>MKHLKLTIIVLVFSLSFNFSYAQEKVKLENSVLWKIEHSSLQQPSYLLGTIHLMCENDFEISKKVKRILQKVDGLVLEVNLSDPQELQTLQESMANPKKISEELSKKQFNELDKLVQQVIGQPLINFDSYGLSTLNAIMISKMLPCSQIKSFETELVQEATKNQLALYSLEKVSDQMNFFNKAYPTDYNFKQIMLFYSYKKDFNDAIIAYKNEDITTTVGLITKEIYMNKNAVTYMQTLRNKNWVDKMPEMMKKRSNLFAVGAAHLTNKHGIIYLLRQKGYTITPVFN</sequence>
<keyword evidence="2" id="KW-1185">Reference proteome</keyword>
<dbReference type="RefSeq" id="WP_188598688.1">
    <property type="nucleotide sequence ID" value="NZ_BMJW01000002.1"/>
</dbReference>
<comment type="caution">
    <text evidence="1">The sequence shown here is derived from an EMBL/GenBank/DDBJ whole genome shotgun (WGS) entry which is preliminary data.</text>
</comment>
<evidence type="ECO:0000313" key="2">
    <source>
        <dbReference type="Proteomes" id="UP000633278"/>
    </source>
</evidence>